<dbReference type="SUPFAM" id="SSF51905">
    <property type="entry name" value="FAD/NAD(P)-binding domain"/>
    <property type="match status" value="1"/>
</dbReference>
<evidence type="ECO:0000256" key="3">
    <source>
        <dbReference type="ARBA" id="ARBA00022827"/>
    </source>
</evidence>
<dbReference type="PANTHER" id="PTHR43004:SF19">
    <property type="entry name" value="BINDING MONOOXYGENASE, PUTATIVE (JCVI)-RELATED"/>
    <property type="match status" value="1"/>
</dbReference>
<gene>
    <name evidence="5" type="ORF">TPA0598_07_00760</name>
</gene>
<dbReference type="AlphaFoldDB" id="A0A0P4RCF8"/>
<dbReference type="GO" id="GO:0071949">
    <property type="term" value="F:FAD binding"/>
    <property type="evidence" value="ECO:0007669"/>
    <property type="project" value="InterPro"/>
</dbReference>
<dbReference type="Gene3D" id="3.40.30.120">
    <property type="match status" value="1"/>
</dbReference>
<dbReference type="PRINTS" id="PR00420">
    <property type="entry name" value="RNGMNOXGNASE"/>
</dbReference>
<dbReference type="InterPro" id="IPR036188">
    <property type="entry name" value="FAD/NAD-bd_sf"/>
</dbReference>
<dbReference type="InterPro" id="IPR002938">
    <property type="entry name" value="FAD-bd"/>
</dbReference>
<reference evidence="5 6" key="2">
    <citation type="journal article" date="2015" name="Stand. Genomic Sci.">
        <title>Draft genome sequence of marine-derived Streptomyces sp. TP-A0598, a producer of anti-MRSA antibiotic lydicamycins.</title>
        <authorList>
            <person name="Komaki H."/>
            <person name="Ichikawa N."/>
            <person name="Hosoyama A."/>
            <person name="Fujita N."/>
            <person name="Igarashi Y."/>
        </authorList>
    </citation>
    <scope>NUCLEOTIDE SEQUENCE [LARGE SCALE GENOMIC DNA]</scope>
    <source>
        <strain evidence="5 6">NBRC 110027</strain>
    </source>
</reference>
<evidence type="ECO:0000256" key="1">
    <source>
        <dbReference type="ARBA" id="ARBA00001974"/>
    </source>
</evidence>
<protein>
    <submittedName>
        <fullName evidence="5">Putative monooxygenase</fullName>
    </submittedName>
</protein>
<evidence type="ECO:0000256" key="2">
    <source>
        <dbReference type="ARBA" id="ARBA00022630"/>
    </source>
</evidence>
<dbReference type="Proteomes" id="UP000048965">
    <property type="component" value="Unassembled WGS sequence"/>
</dbReference>
<name>A0A0P4RCF8_9ACTN</name>
<dbReference type="Gene3D" id="3.50.50.60">
    <property type="entry name" value="FAD/NAD(P)-binding domain"/>
    <property type="match status" value="2"/>
</dbReference>
<keyword evidence="5" id="KW-0503">Monooxygenase</keyword>
<evidence type="ECO:0000313" key="5">
    <source>
        <dbReference type="EMBL" id="GAO10352.1"/>
    </source>
</evidence>
<comment type="cofactor">
    <cofactor evidence="1">
        <name>FAD</name>
        <dbReference type="ChEBI" id="CHEBI:57692"/>
    </cofactor>
</comment>
<dbReference type="GO" id="GO:0016709">
    <property type="term" value="F:oxidoreductase activity, acting on paired donors, with incorporation or reduction of molecular oxygen, NAD(P)H as one donor, and incorporation of one atom of oxygen"/>
    <property type="evidence" value="ECO:0007669"/>
    <property type="project" value="UniProtKB-ARBA"/>
</dbReference>
<keyword evidence="6" id="KW-1185">Reference proteome</keyword>
<dbReference type="PANTHER" id="PTHR43004">
    <property type="entry name" value="TRK SYSTEM POTASSIUM UPTAKE PROTEIN"/>
    <property type="match status" value="1"/>
</dbReference>
<sequence length="503" mass="54327">MDYDVVVAGAGPTGLMLACELQLAGVRTLVLERLAQPVDFSKALGVHARTVELLEMRGLAAEFLRDAPKLRGGNFASLGVPLRFESFDTLHPYALFVPQVRTEQLLTERALHLGAQLRRGHALTGLTQDEHGVTVTVEGPDGPYEVSAAYLVGCDGGGSTVRKLLGIDFPGQEPHMFAVIADARFRDELPHGEGMGPMRPYGVMRHDIRAWFAAFPLEPGIFRATVAFFDRPYADRRAAVTEDDVRAALTEVAGSDFGMHDVRWLSRLTDTSRQATRYRDGRVLLAGDAGHIHLPAGGQGLNLGFQDAVNLGWKLGATLAGTAPEGLLDTYESERRPVAAGVLRNTRAQAVLIDPDPRFEGLRELMIELLHVPETNRYLAGLISALDVRYDLPGEHPLTGRRVPDLLLDTGEGSRRLSSFFHEARGVLLTLPPDRGQADAAAGWKDRVALVPVNAVRAPGAPSAEFTALLIRPDGYVCWAGTPGGGVDGLTEALHAWFGAPTP</sequence>
<reference evidence="6" key="1">
    <citation type="submission" date="2014-09" db="EMBL/GenBank/DDBJ databases">
        <title>Whole genome shotgun sequence of Streptomyces sp. NBRC 110027.</title>
        <authorList>
            <person name="Komaki H."/>
            <person name="Ichikawa N."/>
            <person name="Katano-Makiyama Y."/>
            <person name="Hosoyama A."/>
            <person name="Hashimoto M."/>
            <person name="Uohara A."/>
            <person name="Kitahashi Y."/>
            <person name="Ohji S."/>
            <person name="Kimura A."/>
            <person name="Yamazoe A."/>
            <person name="Igarashi Y."/>
            <person name="Fujita N."/>
        </authorList>
    </citation>
    <scope>NUCLEOTIDE SEQUENCE [LARGE SCALE GENOMIC DNA]</scope>
    <source>
        <strain evidence="6">NBRC 110027</strain>
    </source>
</reference>
<evidence type="ECO:0000259" key="4">
    <source>
        <dbReference type="Pfam" id="PF01494"/>
    </source>
</evidence>
<keyword evidence="5" id="KW-0560">Oxidoreductase</keyword>
<dbReference type="InterPro" id="IPR050641">
    <property type="entry name" value="RIFMO-like"/>
</dbReference>
<accession>A0A0P4RCF8</accession>
<dbReference type="EMBL" id="BBNO01000007">
    <property type="protein sequence ID" value="GAO10352.1"/>
    <property type="molecule type" value="Genomic_DNA"/>
</dbReference>
<evidence type="ECO:0000313" key="6">
    <source>
        <dbReference type="Proteomes" id="UP000048965"/>
    </source>
</evidence>
<feature type="domain" description="FAD-binding" evidence="4">
    <location>
        <begin position="2"/>
        <end position="346"/>
    </location>
</feature>
<organism evidence="5 6">
    <name type="scientific">Streptomyces lydicamycinicus</name>
    <dbReference type="NCBI Taxonomy" id="1546107"/>
    <lineage>
        <taxon>Bacteria</taxon>
        <taxon>Bacillati</taxon>
        <taxon>Actinomycetota</taxon>
        <taxon>Actinomycetes</taxon>
        <taxon>Kitasatosporales</taxon>
        <taxon>Streptomycetaceae</taxon>
        <taxon>Streptomyces</taxon>
    </lineage>
</organism>
<dbReference type="Pfam" id="PF21274">
    <property type="entry name" value="Rng_hyd_C"/>
    <property type="match status" value="1"/>
</dbReference>
<keyword evidence="3" id="KW-0274">FAD</keyword>
<keyword evidence="2" id="KW-0285">Flavoprotein</keyword>
<comment type="caution">
    <text evidence="5">The sequence shown here is derived from an EMBL/GenBank/DDBJ whole genome shotgun (WGS) entry which is preliminary data.</text>
</comment>
<proteinExistence type="predicted"/>
<dbReference type="Pfam" id="PF01494">
    <property type="entry name" value="FAD_binding_3"/>
    <property type="match status" value="1"/>
</dbReference>